<comment type="catalytic activity">
    <reaction evidence="11">
        <text>ATP + H2O = ADP + phosphate + H(+)</text>
        <dbReference type="Rhea" id="RHEA:13065"/>
        <dbReference type="ChEBI" id="CHEBI:15377"/>
        <dbReference type="ChEBI" id="CHEBI:15378"/>
        <dbReference type="ChEBI" id="CHEBI:30616"/>
        <dbReference type="ChEBI" id="CHEBI:43474"/>
        <dbReference type="ChEBI" id="CHEBI:456216"/>
        <dbReference type="EC" id="5.6.2.3"/>
    </reaction>
</comment>
<dbReference type="SUPFAM" id="SSF48024">
    <property type="entry name" value="N-terminal domain of DnaB helicase"/>
    <property type="match status" value="1"/>
</dbReference>
<dbReference type="EC" id="5.6.2.3" evidence="10"/>
<keyword evidence="7" id="KW-0067">ATP-binding</keyword>
<evidence type="ECO:0000313" key="14">
    <source>
        <dbReference type="Proteomes" id="UP000078003"/>
    </source>
</evidence>
<dbReference type="PROSITE" id="PS51199">
    <property type="entry name" value="SF4_HELICASE"/>
    <property type="match status" value="1"/>
</dbReference>
<dbReference type="GO" id="GO:0003677">
    <property type="term" value="F:DNA binding"/>
    <property type="evidence" value="ECO:0007669"/>
    <property type="project" value="UniProtKB-KW"/>
</dbReference>
<evidence type="ECO:0000259" key="12">
    <source>
        <dbReference type="PROSITE" id="PS51199"/>
    </source>
</evidence>
<dbReference type="SMART" id="SM00382">
    <property type="entry name" value="AAA"/>
    <property type="match status" value="1"/>
</dbReference>
<dbReference type="PANTHER" id="PTHR30153">
    <property type="entry name" value="REPLICATIVE DNA HELICASE DNAB"/>
    <property type="match status" value="1"/>
</dbReference>
<dbReference type="GO" id="GO:1990077">
    <property type="term" value="C:primosome complex"/>
    <property type="evidence" value="ECO:0007669"/>
    <property type="project" value="UniProtKB-KW"/>
</dbReference>
<dbReference type="CDD" id="cd00984">
    <property type="entry name" value="DnaB_C"/>
    <property type="match status" value="1"/>
</dbReference>
<comment type="similarity">
    <text evidence="1">Belongs to the helicase family. DnaB subfamily.</text>
</comment>
<dbReference type="EMBL" id="LXSF01000003">
    <property type="protein sequence ID" value="OAM17005.1"/>
    <property type="molecule type" value="Genomic_DNA"/>
</dbReference>
<evidence type="ECO:0000256" key="2">
    <source>
        <dbReference type="ARBA" id="ARBA00022515"/>
    </source>
</evidence>
<dbReference type="GO" id="GO:0043139">
    <property type="term" value="F:5'-3' DNA helicase activity"/>
    <property type="evidence" value="ECO:0007669"/>
    <property type="project" value="UniProtKB-EC"/>
</dbReference>
<dbReference type="RefSeq" id="WP_064104286.1">
    <property type="nucleotide sequence ID" value="NZ_LXSF01000003.1"/>
</dbReference>
<keyword evidence="2" id="KW-0639">Primosome</keyword>
<evidence type="ECO:0000256" key="6">
    <source>
        <dbReference type="ARBA" id="ARBA00022806"/>
    </source>
</evidence>
<dbReference type="Gene3D" id="3.40.50.300">
    <property type="entry name" value="P-loop containing nucleotide triphosphate hydrolases"/>
    <property type="match status" value="1"/>
</dbReference>
<evidence type="ECO:0000256" key="10">
    <source>
        <dbReference type="ARBA" id="ARBA00044969"/>
    </source>
</evidence>
<protein>
    <recommendedName>
        <fullName evidence="10">DNA 5'-3' helicase</fullName>
        <ecNumber evidence="10">5.6.2.3</ecNumber>
    </recommendedName>
</protein>
<dbReference type="GO" id="GO:0006269">
    <property type="term" value="P:DNA replication, synthesis of primer"/>
    <property type="evidence" value="ECO:0007669"/>
    <property type="project" value="UniProtKB-KW"/>
</dbReference>
<evidence type="ECO:0000256" key="1">
    <source>
        <dbReference type="ARBA" id="ARBA00008428"/>
    </source>
</evidence>
<dbReference type="SUPFAM" id="SSF52540">
    <property type="entry name" value="P-loop containing nucleoside triphosphate hydrolases"/>
    <property type="match status" value="1"/>
</dbReference>
<dbReference type="Proteomes" id="UP000078003">
    <property type="component" value="Unassembled WGS sequence"/>
</dbReference>
<evidence type="ECO:0000313" key="13">
    <source>
        <dbReference type="EMBL" id="OAM17005.1"/>
    </source>
</evidence>
<evidence type="ECO:0000256" key="9">
    <source>
        <dbReference type="ARBA" id="ARBA00023235"/>
    </source>
</evidence>
<dbReference type="InterPro" id="IPR007694">
    <property type="entry name" value="DNA_helicase_DnaB-like_C"/>
</dbReference>
<keyword evidence="9" id="KW-0413">Isomerase</keyword>
<dbReference type="Pfam" id="PF00772">
    <property type="entry name" value="DnaB"/>
    <property type="match status" value="1"/>
</dbReference>
<keyword evidence="3" id="KW-0235">DNA replication</keyword>
<dbReference type="InterPro" id="IPR016136">
    <property type="entry name" value="DNA_helicase_N/primase_C"/>
</dbReference>
<dbReference type="InterPro" id="IPR003593">
    <property type="entry name" value="AAA+_ATPase"/>
</dbReference>
<dbReference type="InterPro" id="IPR027417">
    <property type="entry name" value="P-loop_NTPase"/>
</dbReference>
<evidence type="ECO:0000256" key="4">
    <source>
        <dbReference type="ARBA" id="ARBA00022741"/>
    </source>
</evidence>
<dbReference type="GO" id="GO:0005829">
    <property type="term" value="C:cytosol"/>
    <property type="evidence" value="ECO:0007669"/>
    <property type="project" value="TreeGrafter"/>
</dbReference>
<dbReference type="Pfam" id="PF03796">
    <property type="entry name" value="DnaB_C"/>
    <property type="match status" value="1"/>
</dbReference>
<comment type="caution">
    <text evidence="13">The sequence shown here is derived from an EMBL/GenBank/DDBJ whole genome shotgun (WGS) entry which is preliminary data.</text>
</comment>
<dbReference type="InterPro" id="IPR007693">
    <property type="entry name" value="DNA_helicase_DnaB-like_N"/>
</dbReference>
<evidence type="ECO:0000256" key="7">
    <source>
        <dbReference type="ARBA" id="ARBA00022840"/>
    </source>
</evidence>
<keyword evidence="5" id="KW-0378">Hydrolase</keyword>
<dbReference type="GO" id="GO:0016787">
    <property type="term" value="F:hydrolase activity"/>
    <property type="evidence" value="ECO:0007669"/>
    <property type="project" value="UniProtKB-KW"/>
</dbReference>
<dbReference type="GO" id="GO:0005524">
    <property type="term" value="F:ATP binding"/>
    <property type="evidence" value="ECO:0007669"/>
    <property type="project" value="UniProtKB-KW"/>
</dbReference>
<evidence type="ECO:0000256" key="5">
    <source>
        <dbReference type="ARBA" id="ARBA00022801"/>
    </source>
</evidence>
<sequence length="465" mass="52123">MDELNMDCLHSDESEAEVIGGIICRGRQALDEVPELKPEHFYNFKMATAFRAAQALAEVGQDPNLVTIEDWIRANQPEAFDSELLMFIHGNTGYGRVAHCAASIIERYRAREAYRKAREFTEQLMASRGYGANDAIANFSRQLDEMALSTEDNEATFDTLELMRIGIQEFDRRYRNQGALVGLETGLRSLDELMMGLQKGSLYIMAGRPGMGKTAVSMTIAENIADRYQDGAVLVFNLEMSKEQLALRALASVAEVSLKDLQKGSDDSGQNWTKLNNGLGKSMGRKMFTDVRATVSIAQIRAKARQIKNKHGLNLVVIDYLQLIDENGRKFKDDTARVTWLSRQCKILAKELDVPLIVLSQLSRECEKRSDKRPTLSDLRDSGAIEQDADAVIFNYRHGYYTKDNTDDMLELIVAKQRMGETGTAYACFQGAYSKAVDVAEAYVDAIWRKRNPPPVQGKQGGRKL</sequence>
<keyword evidence="4" id="KW-0547">Nucleotide-binding</keyword>
<proteinExistence type="inferred from homology"/>
<evidence type="ECO:0000256" key="11">
    <source>
        <dbReference type="ARBA" id="ARBA00048954"/>
    </source>
</evidence>
<keyword evidence="6" id="KW-0347">Helicase</keyword>
<keyword evidence="8" id="KW-0238">DNA-binding</keyword>
<name>A0A1A9RDS7_EIKCO</name>
<dbReference type="Gene3D" id="1.10.860.10">
    <property type="entry name" value="DNAb Helicase, Chain A"/>
    <property type="match status" value="1"/>
</dbReference>
<dbReference type="AlphaFoldDB" id="A0A1A9RDS7"/>
<evidence type="ECO:0000256" key="8">
    <source>
        <dbReference type="ARBA" id="ARBA00023125"/>
    </source>
</evidence>
<organism evidence="13 14">
    <name type="scientific">Eikenella corrodens</name>
    <dbReference type="NCBI Taxonomy" id="539"/>
    <lineage>
        <taxon>Bacteria</taxon>
        <taxon>Pseudomonadati</taxon>
        <taxon>Pseudomonadota</taxon>
        <taxon>Betaproteobacteria</taxon>
        <taxon>Neisseriales</taxon>
        <taxon>Neisseriaceae</taxon>
        <taxon>Eikenella</taxon>
    </lineage>
</organism>
<dbReference type="PANTHER" id="PTHR30153:SF2">
    <property type="entry name" value="REPLICATIVE DNA HELICASE"/>
    <property type="match status" value="1"/>
</dbReference>
<dbReference type="InterPro" id="IPR036185">
    <property type="entry name" value="DNA_heli_DnaB-like_N_sf"/>
</dbReference>
<evidence type="ECO:0000256" key="3">
    <source>
        <dbReference type="ARBA" id="ARBA00022705"/>
    </source>
</evidence>
<gene>
    <name evidence="13" type="ORF">A7P85_04360</name>
</gene>
<feature type="domain" description="SF4 helicase" evidence="12">
    <location>
        <begin position="176"/>
        <end position="443"/>
    </location>
</feature>
<reference evidence="14" key="1">
    <citation type="submission" date="2016-05" db="EMBL/GenBank/DDBJ databases">
        <title>Draft genome of Corynebacterium afermentans subsp. afermentans LCDC 88199T.</title>
        <authorList>
            <person name="Bernier A.-M."/>
            <person name="Bernard K."/>
        </authorList>
    </citation>
    <scope>NUCLEOTIDE SEQUENCE [LARGE SCALE GENOMIC DNA]</scope>
    <source>
        <strain evidence="14">NML01-0328</strain>
    </source>
</reference>
<accession>A0A1A9RDS7</accession>